<evidence type="ECO:0000313" key="1">
    <source>
        <dbReference type="EMBL" id="CAL4191223.1"/>
    </source>
</evidence>
<protein>
    <recommendedName>
        <fullName evidence="3">Nucleotidyltransferase</fullName>
    </recommendedName>
</protein>
<comment type="caution">
    <text evidence="1">The sequence shown here is derived from an EMBL/GenBank/DDBJ whole genome shotgun (WGS) entry which is preliminary data.</text>
</comment>
<evidence type="ECO:0000313" key="2">
    <source>
        <dbReference type="Proteomes" id="UP001497623"/>
    </source>
</evidence>
<keyword evidence="2" id="KW-1185">Reference proteome</keyword>
<evidence type="ECO:0008006" key="3">
    <source>
        <dbReference type="Google" id="ProtNLM"/>
    </source>
</evidence>
<organism evidence="1 2">
    <name type="scientific">Meganyctiphanes norvegica</name>
    <name type="common">Northern krill</name>
    <name type="synonym">Thysanopoda norvegica</name>
    <dbReference type="NCBI Taxonomy" id="48144"/>
    <lineage>
        <taxon>Eukaryota</taxon>
        <taxon>Metazoa</taxon>
        <taxon>Ecdysozoa</taxon>
        <taxon>Arthropoda</taxon>
        <taxon>Crustacea</taxon>
        <taxon>Multicrustacea</taxon>
        <taxon>Malacostraca</taxon>
        <taxon>Eumalacostraca</taxon>
        <taxon>Eucarida</taxon>
        <taxon>Euphausiacea</taxon>
        <taxon>Euphausiidae</taxon>
        <taxon>Meganyctiphanes</taxon>
    </lineage>
</organism>
<dbReference type="EMBL" id="CAXKWB010067635">
    <property type="protein sequence ID" value="CAL4191223.1"/>
    <property type="molecule type" value="Genomic_DNA"/>
</dbReference>
<accession>A0AAV2SHE0</accession>
<proteinExistence type="predicted"/>
<name>A0AAV2SHE0_MEGNR</name>
<gene>
    <name evidence="1" type="ORF">MNOR_LOCUS36571</name>
</gene>
<sequence>MNYSREEMLEKIQQIKETINIKGYGHNFGRINQLTAFEMHLGLPITYQEVKEDLGIHVKPIGENNAKVDRILNRLNEKAKPTKDNAKIVEQFLYALEDILYNEKGVLKKSKITHVGSSYEGLVVKAKSDFDIPLILSDSFAGSYFKITRDPKTLLFKLQWKDDPPEKYNKYCDEEFLNAKELQKDIFKRIHTIIDQIHLPGWTLEAKDGLAAVGITLKKGQRSIPIDLA</sequence>
<dbReference type="Gene3D" id="3.30.460.90">
    <property type="match status" value="1"/>
</dbReference>
<dbReference type="Proteomes" id="UP001497623">
    <property type="component" value="Unassembled WGS sequence"/>
</dbReference>
<dbReference type="AlphaFoldDB" id="A0AAV2SHE0"/>
<reference evidence="1 2" key="1">
    <citation type="submission" date="2024-05" db="EMBL/GenBank/DDBJ databases">
        <authorList>
            <person name="Wallberg A."/>
        </authorList>
    </citation>
    <scope>NUCLEOTIDE SEQUENCE [LARGE SCALE GENOMIC DNA]</scope>
</reference>
<feature type="non-terminal residue" evidence="1">
    <location>
        <position position="229"/>
    </location>
</feature>